<dbReference type="InterPro" id="IPR011992">
    <property type="entry name" value="EF-hand-dom_pair"/>
</dbReference>
<reference evidence="3 4" key="1">
    <citation type="submission" date="2022-12" db="EMBL/GenBank/DDBJ databases">
        <title>Chromosome-level genome of Tegillarca granosa.</title>
        <authorList>
            <person name="Kim J."/>
        </authorList>
    </citation>
    <scope>NUCLEOTIDE SEQUENCE [LARGE SCALE GENOMIC DNA]</scope>
    <source>
        <strain evidence="3">Teg-2019</strain>
        <tissue evidence="3">Adductor muscle</tissue>
    </source>
</reference>
<sequence length="113" mass="12689">MRAIGMNPTEDELLDKARDIDKNHNGCIDFAGFLQMNAEQMRESAAEKQDESFLKDAFKSFDLNGSGLIPSDKLREAMLTLGEKLTEEEVDEMIQLGDKNKEGEVNYEGTCSH</sequence>
<comment type="caution">
    <text evidence="3">The sequence shown here is derived from an EMBL/GenBank/DDBJ whole genome shotgun (WGS) entry which is preliminary data.</text>
</comment>
<evidence type="ECO:0000259" key="2">
    <source>
        <dbReference type="PROSITE" id="PS50222"/>
    </source>
</evidence>
<dbReference type="InterPro" id="IPR050230">
    <property type="entry name" value="CALM/Myosin/TropC-like"/>
</dbReference>
<organism evidence="3 4">
    <name type="scientific">Tegillarca granosa</name>
    <name type="common">Malaysian cockle</name>
    <name type="synonym">Anadara granosa</name>
    <dbReference type="NCBI Taxonomy" id="220873"/>
    <lineage>
        <taxon>Eukaryota</taxon>
        <taxon>Metazoa</taxon>
        <taxon>Spiralia</taxon>
        <taxon>Lophotrochozoa</taxon>
        <taxon>Mollusca</taxon>
        <taxon>Bivalvia</taxon>
        <taxon>Autobranchia</taxon>
        <taxon>Pteriomorphia</taxon>
        <taxon>Arcoida</taxon>
        <taxon>Arcoidea</taxon>
        <taxon>Arcidae</taxon>
        <taxon>Tegillarca</taxon>
    </lineage>
</organism>
<dbReference type="CDD" id="cd00051">
    <property type="entry name" value="EFh"/>
    <property type="match status" value="1"/>
</dbReference>
<keyword evidence="1" id="KW-0677">Repeat</keyword>
<dbReference type="InterPro" id="IPR002048">
    <property type="entry name" value="EF_hand_dom"/>
</dbReference>
<dbReference type="EMBL" id="JARBDR010000657">
    <property type="protein sequence ID" value="KAJ8309530.1"/>
    <property type="molecule type" value="Genomic_DNA"/>
</dbReference>
<evidence type="ECO:0000256" key="1">
    <source>
        <dbReference type="ARBA" id="ARBA00022737"/>
    </source>
</evidence>
<evidence type="ECO:0000313" key="3">
    <source>
        <dbReference type="EMBL" id="KAJ8309530.1"/>
    </source>
</evidence>
<dbReference type="Pfam" id="PF13499">
    <property type="entry name" value="EF-hand_7"/>
    <property type="match status" value="1"/>
</dbReference>
<dbReference type="SUPFAM" id="SSF47473">
    <property type="entry name" value="EF-hand"/>
    <property type="match status" value="1"/>
</dbReference>
<keyword evidence="4" id="KW-1185">Reference proteome</keyword>
<dbReference type="Proteomes" id="UP001217089">
    <property type="component" value="Unassembled WGS sequence"/>
</dbReference>
<gene>
    <name evidence="3" type="ORF">KUTeg_014404</name>
</gene>
<dbReference type="SMART" id="SM00054">
    <property type="entry name" value="EFh"/>
    <property type="match status" value="2"/>
</dbReference>
<accession>A0ABQ9EWF8</accession>
<name>A0ABQ9EWF8_TEGGR</name>
<proteinExistence type="predicted"/>
<evidence type="ECO:0000313" key="4">
    <source>
        <dbReference type="Proteomes" id="UP001217089"/>
    </source>
</evidence>
<dbReference type="PANTHER" id="PTHR23048:SF0">
    <property type="entry name" value="CALMODULIN LIKE 3"/>
    <property type="match status" value="1"/>
</dbReference>
<dbReference type="PROSITE" id="PS50222">
    <property type="entry name" value="EF_HAND_2"/>
    <property type="match status" value="1"/>
</dbReference>
<dbReference type="PANTHER" id="PTHR23048">
    <property type="entry name" value="MYOSIN LIGHT CHAIN 1, 3"/>
    <property type="match status" value="1"/>
</dbReference>
<protein>
    <recommendedName>
        <fullName evidence="2">EF-hand domain-containing protein</fullName>
    </recommendedName>
</protein>
<feature type="domain" description="EF-hand" evidence="2">
    <location>
        <begin position="49"/>
        <end position="84"/>
    </location>
</feature>
<dbReference type="Gene3D" id="1.10.238.10">
    <property type="entry name" value="EF-hand"/>
    <property type="match status" value="2"/>
</dbReference>